<accession>A0A7Y1QNA9</accession>
<evidence type="ECO:0000256" key="1">
    <source>
        <dbReference type="SAM" id="SignalP"/>
    </source>
</evidence>
<dbReference type="EMBL" id="JAAQYP010000034">
    <property type="protein sequence ID" value="NNA97397.1"/>
    <property type="molecule type" value="Genomic_DNA"/>
</dbReference>
<dbReference type="InterPro" id="IPR009649">
    <property type="entry name" value="TraU"/>
</dbReference>
<dbReference type="RefSeq" id="WP_169898328.1">
    <property type="nucleotide sequence ID" value="NZ_JAAQYP010000034.1"/>
</dbReference>
<feature type="signal peptide" evidence="1">
    <location>
        <begin position="1"/>
        <end position="26"/>
    </location>
</feature>
<evidence type="ECO:0000313" key="2">
    <source>
        <dbReference type="EMBL" id="NNA97397.1"/>
    </source>
</evidence>
<protein>
    <submittedName>
        <fullName evidence="2">TIGR03756 family integrating conjugative element protein</fullName>
    </submittedName>
</protein>
<dbReference type="AlphaFoldDB" id="A0A7Y1QNA9"/>
<evidence type="ECO:0000313" key="3">
    <source>
        <dbReference type="Proteomes" id="UP000542111"/>
    </source>
</evidence>
<feature type="chain" id="PRO_5030670868" evidence="1">
    <location>
        <begin position="27"/>
        <end position="317"/>
    </location>
</feature>
<organism evidence="2 3">
    <name type="scientific">Pseudomonas gessardii</name>
    <dbReference type="NCBI Taxonomy" id="78544"/>
    <lineage>
        <taxon>Bacteria</taxon>
        <taxon>Pseudomonadati</taxon>
        <taxon>Pseudomonadota</taxon>
        <taxon>Gammaproteobacteria</taxon>
        <taxon>Pseudomonadales</taxon>
        <taxon>Pseudomonadaceae</taxon>
        <taxon>Pseudomonas</taxon>
    </lineage>
</organism>
<name>A0A7Y1QNA9_9PSED</name>
<gene>
    <name evidence="2" type="ORF">HBO33_19710</name>
</gene>
<reference evidence="2 3" key="1">
    <citation type="journal article" date="2020" name="Front. Microbiol.">
        <title>Genetic Organization of the aprX-lipA2 Operon Affects the Proteolytic Potential of Pseudomonas Species in Milk.</title>
        <authorList>
            <person name="Maier C."/>
            <person name="Huptas C."/>
            <person name="von Neubeck M."/>
            <person name="Scherer S."/>
            <person name="Wenning M."/>
            <person name="Lucking G."/>
        </authorList>
    </citation>
    <scope>NUCLEOTIDE SEQUENCE [LARGE SCALE GENOMIC DNA]</scope>
    <source>
        <strain evidence="2 3">G4779</strain>
    </source>
</reference>
<proteinExistence type="predicted"/>
<comment type="caution">
    <text evidence="2">The sequence shown here is derived from an EMBL/GenBank/DDBJ whole genome shotgun (WGS) entry which is preliminary data.</text>
</comment>
<dbReference type="InterPro" id="IPR026331">
    <property type="entry name" value="PFL_4710"/>
</dbReference>
<dbReference type="NCBIfam" id="TIGR03756">
    <property type="entry name" value="conj_TIGR03756"/>
    <property type="match status" value="1"/>
</dbReference>
<sequence length="317" mass="34741">MTAFPLSHLRRSLLIGLLGVPLSSLALNSAQITASIASPDCLNYRVVGVCYWLFCTNFGCSVRTSPKVRHYVPDAVVSSYTNTGENPWQEVRILSPINSTAQGGGDGTAGISQENDLSRFKNADVIGHPGGWAFSQFARQFGYACPGAATALAPYLLSTLDTLAWRYNIPELVFPEALIPGLREVGSRAAFNLWGTVYPRGGFLHQTDDYKAAAVVAQRAGDIVTRWGQAHVYFPLLISPRDGYWPAGELMESDSRTGKWQELTPIQSPTCAVFPNPDAHVQSQRGDYAWALWRPYSCCQRRGQTFLGSIDFTGEQP</sequence>
<keyword evidence="1" id="KW-0732">Signal</keyword>
<dbReference type="Pfam" id="PF06834">
    <property type="entry name" value="TraU"/>
    <property type="match status" value="1"/>
</dbReference>
<dbReference type="Proteomes" id="UP000542111">
    <property type="component" value="Unassembled WGS sequence"/>
</dbReference>